<keyword evidence="2" id="KW-1185">Reference proteome</keyword>
<accession>A0A6G0VWR5</accession>
<dbReference type="OrthoDB" id="6622647at2759"/>
<reference evidence="1 2" key="1">
    <citation type="submission" date="2019-08" db="EMBL/GenBank/DDBJ databases">
        <title>Whole genome of Aphis craccivora.</title>
        <authorList>
            <person name="Voronova N.V."/>
            <person name="Shulinski R.S."/>
            <person name="Bandarenka Y.V."/>
            <person name="Zhorov D.G."/>
            <person name="Warner D."/>
        </authorList>
    </citation>
    <scope>NUCLEOTIDE SEQUENCE [LARGE SCALE GENOMIC DNA]</scope>
    <source>
        <strain evidence="1">180601</strain>
        <tissue evidence="1">Whole Body</tissue>
    </source>
</reference>
<sequence>MKSRFMMMVPDDNLTNENRNLSVNTTQHIEKYPFAHSEREVNEYFLRHHSSFVLREVRLYFEDIDCIFCSLDCASHFNRVVLQTYTQSENYELRQHSQKAQYCDCTGSQQLAGPYRYSTGHSFIQ</sequence>
<evidence type="ECO:0000313" key="2">
    <source>
        <dbReference type="Proteomes" id="UP000478052"/>
    </source>
</evidence>
<dbReference type="AlphaFoldDB" id="A0A6G0VWR5"/>
<gene>
    <name evidence="1" type="ORF">FWK35_00035893</name>
</gene>
<dbReference type="Proteomes" id="UP000478052">
    <property type="component" value="Unassembled WGS sequence"/>
</dbReference>
<organism evidence="1 2">
    <name type="scientific">Aphis craccivora</name>
    <name type="common">Cowpea aphid</name>
    <dbReference type="NCBI Taxonomy" id="307492"/>
    <lineage>
        <taxon>Eukaryota</taxon>
        <taxon>Metazoa</taxon>
        <taxon>Ecdysozoa</taxon>
        <taxon>Arthropoda</taxon>
        <taxon>Hexapoda</taxon>
        <taxon>Insecta</taxon>
        <taxon>Pterygota</taxon>
        <taxon>Neoptera</taxon>
        <taxon>Paraneoptera</taxon>
        <taxon>Hemiptera</taxon>
        <taxon>Sternorrhyncha</taxon>
        <taxon>Aphidomorpha</taxon>
        <taxon>Aphidoidea</taxon>
        <taxon>Aphididae</taxon>
        <taxon>Aphidini</taxon>
        <taxon>Aphis</taxon>
        <taxon>Aphis</taxon>
    </lineage>
</organism>
<proteinExistence type="predicted"/>
<protein>
    <submittedName>
        <fullName evidence="1">Uncharacterized protein</fullName>
    </submittedName>
</protein>
<dbReference type="EMBL" id="VUJU01011036">
    <property type="protein sequence ID" value="KAF0712166.1"/>
    <property type="molecule type" value="Genomic_DNA"/>
</dbReference>
<evidence type="ECO:0000313" key="1">
    <source>
        <dbReference type="EMBL" id="KAF0712166.1"/>
    </source>
</evidence>
<name>A0A6G0VWR5_APHCR</name>
<comment type="caution">
    <text evidence="1">The sequence shown here is derived from an EMBL/GenBank/DDBJ whole genome shotgun (WGS) entry which is preliminary data.</text>
</comment>